<keyword evidence="8" id="KW-1185">Reference proteome</keyword>
<feature type="transmembrane region" description="Helical" evidence="5">
    <location>
        <begin position="214"/>
        <end position="236"/>
    </location>
</feature>
<evidence type="ECO:0000313" key="8">
    <source>
        <dbReference type="Proteomes" id="UP001549055"/>
    </source>
</evidence>
<accession>A0ABV2JI10</accession>
<feature type="transmembrane region" description="Helical" evidence="5">
    <location>
        <begin position="131"/>
        <end position="151"/>
    </location>
</feature>
<evidence type="ECO:0000259" key="6">
    <source>
        <dbReference type="Pfam" id="PF01061"/>
    </source>
</evidence>
<dbReference type="InterPro" id="IPR051328">
    <property type="entry name" value="T7SS_ABC-Transporter"/>
</dbReference>
<dbReference type="InterPro" id="IPR013525">
    <property type="entry name" value="ABC2_TM"/>
</dbReference>
<organism evidence="7 8">
    <name type="scientific">Streptococcus gallinaceus</name>
    <dbReference type="NCBI Taxonomy" id="165758"/>
    <lineage>
        <taxon>Bacteria</taxon>
        <taxon>Bacillati</taxon>
        <taxon>Bacillota</taxon>
        <taxon>Bacilli</taxon>
        <taxon>Lactobacillales</taxon>
        <taxon>Streptococcaceae</taxon>
        <taxon>Streptococcus</taxon>
    </lineage>
</organism>
<reference evidence="7 8" key="1">
    <citation type="submission" date="2024-06" db="EMBL/GenBank/DDBJ databases">
        <title>Genomic Encyclopedia of Type Strains, Phase IV (KMG-IV): sequencing the most valuable type-strain genomes for metagenomic binning, comparative biology and taxonomic classification.</title>
        <authorList>
            <person name="Goeker M."/>
        </authorList>
    </citation>
    <scope>NUCLEOTIDE SEQUENCE [LARGE SCALE GENOMIC DNA]</scope>
    <source>
        <strain evidence="7 8">DSM 15349</strain>
    </source>
</reference>
<dbReference type="InterPro" id="IPR000412">
    <property type="entry name" value="ABC_2_transport"/>
</dbReference>
<comment type="subcellular location">
    <subcellularLocation>
        <location evidence="1">Membrane</location>
        <topology evidence="1">Multi-pass membrane protein</topology>
    </subcellularLocation>
</comment>
<feature type="transmembrane region" description="Helical" evidence="5">
    <location>
        <begin position="51"/>
        <end position="73"/>
    </location>
</feature>
<feature type="transmembrane region" description="Helical" evidence="5">
    <location>
        <begin position="20"/>
        <end position="39"/>
    </location>
</feature>
<sequence>MLALLKIEWIKTWREWPTFIMAIGMPVGFFLFYSGMTMFSDPVQQKAFIQSYMLTMTAFSMSSFGFFSFPFMLVEDRTNHWLAYLEHSPIAIWQYYASKVCRVLLYFACSIMVTFLFGALFRGVHLSLERWLGSIALLLVSSLIFLAFGLLISQIKSQQVMSIVANIAFLGLAIIGGSWMPIETFPGWLQSISKWTPLYHVNQFVVQFAQNGSFLWKSFASVIAYAIIIAGLALWIKGKTEVK</sequence>
<evidence type="ECO:0000256" key="3">
    <source>
        <dbReference type="ARBA" id="ARBA00022989"/>
    </source>
</evidence>
<dbReference type="PANTHER" id="PTHR43077:SF11">
    <property type="entry name" value="TRANSPORT PERMEASE YVFS-RELATED"/>
    <property type="match status" value="1"/>
</dbReference>
<feature type="domain" description="ABC-2 type transporter transmembrane" evidence="6">
    <location>
        <begin position="2"/>
        <end position="204"/>
    </location>
</feature>
<dbReference type="RefSeq" id="WP_253362572.1">
    <property type="nucleotide sequence ID" value="NZ_JALJXU010000001.1"/>
</dbReference>
<keyword evidence="3 5" id="KW-1133">Transmembrane helix</keyword>
<proteinExistence type="predicted"/>
<name>A0ABV2JI10_9STRE</name>
<dbReference type="PANTHER" id="PTHR43077">
    <property type="entry name" value="TRANSPORT PERMEASE YVFS-RELATED"/>
    <property type="match status" value="1"/>
</dbReference>
<evidence type="ECO:0000256" key="2">
    <source>
        <dbReference type="ARBA" id="ARBA00022692"/>
    </source>
</evidence>
<gene>
    <name evidence="7" type="ORF">ABID27_000162</name>
</gene>
<dbReference type="PIRSF" id="PIRSF006648">
    <property type="entry name" value="DrrB"/>
    <property type="match status" value="1"/>
</dbReference>
<dbReference type="EMBL" id="JBEPMK010000001">
    <property type="protein sequence ID" value="MET3643545.1"/>
    <property type="molecule type" value="Genomic_DNA"/>
</dbReference>
<evidence type="ECO:0000256" key="4">
    <source>
        <dbReference type="ARBA" id="ARBA00023136"/>
    </source>
</evidence>
<comment type="caution">
    <text evidence="7">The sequence shown here is derived from an EMBL/GenBank/DDBJ whole genome shotgun (WGS) entry which is preliminary data.</text>
</comment>
<keyword evidence="4 5" id="KW-0472">Membrane</keyword>
<dbReference type="Pfam" id="PF01061">
    <property type="entry name" value="ABC2_membrane"/>
    <property type="match status" value="1"/>
</dbReference>
<feature type="transmembrane region" description="Helical" evidence="5">
    <location>
        <begin position="163"/>
        <end position="182"/>
    </location>
</feature>
<evidence type="ECO:0000256" key="5">
    <source>
        <dbReference type="SAM" id="Phobius"/>
    </source>
</evidence>
<keyword evidence="2 5" id="KW-0812">Transmembrane</keyword>
<evidence type="ECO:0000256" key="1">
    <source>
        <dbReference type="ARBA" id="ARBA00004141"/>
    </source>
</evidence>
<evidence type="ECO:0000313" key="7">
    <source>
        <dbReference type="EMBL" id="MET3643545.1"/>
    </source>
</evidence>
<protein>
    <submittedName>
        <fullName evidence="7">ABC-2 type transport system permease protein</fullName>
    </submittedName>
</protein>
<feature type="transmembrane region" description="Helical" evidence="5">
    <location>
        <begin position="103"/>
        <end position="125"/>
    </location>
</feature>
<dbReference type="Proteomes" id="UP001549055">
    <property type="component" value="Unassembled WGS sequence"/>
</dbReference>